<dbReference type="GeneID" id="93807838"/>
<dbReference type="PIRSF" id="PIRSF006158">
    <property type="entry name" value="UCP006158_SH3"/>
    <property type="match status" value="1"/>
</dbReference>
<evidence type="ECO:0000256" key="7">
    <source>
        <dbReference type="SAM" id="Phobius"/>
    </source>
</evidence>
<keyword evidence="5 7" id="KW-0472">Membrane</keyword>
<protein>
    <submittedName>
        <fullName evidence="10">SH3 domain protein</fullName>
    </submittedName>
    <submittedName>
        <fullName evidence="11">SH3 domain-containing protein</fullName>
    </submittedName>
</protein>
<dbReference type="SMART" id="SM00287">
    <property type="entry name" value="SH3b"/>
    <property type="match status" value="1"/>
</dbReference>
<evidence type="ECO:0000256" key="5">
    <source>
        <dbReference type="ARBA" id="ARBA00023136"/>
    </source>
</evidence>
<dbReference type="Proteomes" id="UP000254069">
    <property type="component" value="Unassembled WGS sequence"/>
</dbReference>
<dbReference type="Proteomes" id="UP000825078">
    <property type="component" value="Chromosome"/>
</dbReference>
<name>A0A379Z1C6_9GAMM</name>
<organism evidence="11 12">
    <name type="scientific">Shewanella algae</name>
    <dbReference type="NCBI Taxonomy" id="38313"/>
    <lineage>
        <taxon>Bacteria</taxon>
        <taxon>Pseudomonadati</taxon>
        <taxon>Pseudomonadota</taxon>
        <taxon>Gammaproteobacteria</taxon>
        <taxon>Alteromonadales</taxon>
        <taxon>Shewanellaceae</taxon>
        <taxon>Shewanella</taxon>
    </lineage>
</organism>
<keyword evidence="12" id="KW-1185">Reference proteome</keyword>
<sequence>MLRLLTLIGMMLLSPTLLAQGQTRYISDDVFIYIHGGPGTQYRILGSVEAGQQISVLPERQGDYTKIIDHKDREGWVLTSMISKDKSLRFRVSELESQLAEAKGQLTGLQSENGDFKGELGSLKSQLSKAQAELAEASTERDEAIAKLKSMKDNERFRMWQEGGLIAALGLILGVILVYMPRPQRRKKDRWM</sequence>
<dbReference type="SUPFAM" id="SSF161270">
    <property type="entry name" value="PspA lactotransferrin-binding region"/>
    <property type="match status" value="1"/>
</dbReference>
<dbReference type="InterPro" id="IPR016476">
    <property type="entry name" value="SH3_dom_pro"/>
</dbReference>
<reference evidence="10" key="2">
    <citation type="submission" date="2021-05" db="EMBL/GenBank/DDBJ databases">
        <title>Molecular characterization for Shewanella algae harboring chromosomal blaOXA-55-like strains isolated from clinical and environment sample.</title>
        <authorList>
            <person name="Ohama Y."/>
            <person name="Aoki K."/>
            <person name="Harada S."/>
            <person name="Moriya K."/>
            <person name="Ishii Y."/>
            <person name="Tateda K."/>
        </authorList>
    </citation>
    <scope>NUCLEOTIDE SEQUENCE</scope>
    <source>
        <strain evidence="10">TUM17379</strain>
    </source>
</reference>
<evidence type="ECO:0000256" key="4">
    <source>
        <dbReference type="ARBA" id="ARBA00022989"/>
    </source>
</evidence>
<evidence type="ECO:0000256" key="8">
    <source>
        <dbReference type="SAM" id="SignalP"/>
    </source>
</evidence>
<accession>A0A3G4UJU8</accession>
<dbReference type="NCBIfam" id="TIGR04211">
    <property type="entry name" value="SH3_and_anchor"/>
    <property type="match status" value="1"/>
</dbReference>
<dbReference type="RefSeq" id="WP_025010352.1">
    <property type="nucleotide sequence ID" value="NZ_AP024609.1"/>
</dbReference>
<feature type="domain" description="SH3b" evidence="9">
    <location>
        <begin position="21"/>
        <end position="86"/>
    </location>
</feature>
<evidence type="ECO:0000313" key="11">
    <source>
        <dbReference type="EMBL" id="SUI53767.1"/>
    </source>
</evidence>
<feature type="coiled-coil region" evidence="6">
    <location>
        <begin position="92"/>
        <end position="154"/>
    </location>
</feature>
<dbReference type="EMBL" id="UGYO01000001">
    <property type="protein sequence ID" value="SUI53767.1"/>
    <property type="molecule type" value="Genomic_DNA"/>
</dbReference>
<evidence type="ECO:0000259" key="9">
    <source>
        <dbReference type="PROSITE" id="PS51781"/>
    </source>
</evidence>
<dbReference type="EMBL" id="AP024613">
    <property type="protein sequence ID" value="BCV43765.1"/>
    <property type="molecule type" value="Genomic_DNA"/>
</dbReference>
<keyword evidence="6" id="KW-0175">Coiled coil</keyword>
<dbReference type="Pfam" id="PF08239">
    <property type="entry name" value="SH3_3"/>
    <property type="match status" value="1"/>
</dbReference>
<evidence type="ECO:0000256" key="1">
    <source>
        <dbReference type="ARBA" id="ARBA00004167"/>
    </source>
</evidence>
<feature type="signal peptide" evidence="8">
    <location>
        <begin position="1"/>
        <end position="19"/>
    </location>
</feature>
<evidence type="ECO:0000256" key="3">
    <source>
        <dbReference type="ARBA" id="ARBA00022729"/>
    </source>
</evidence>
<keyword evidence="4 7" id="KW-1133">Transmembrane helix</keyword>
<dbReference type="PROSITE" id="PS51781">
    <property type="entry name" value="SH3B"/>
    <property type="match status" value="1"/>
</dbReference>
<comment type="subcellular location">
    <subcellularLocation>
        <location evidence="1">Membrane</location>
        <topology evidence="1">Single-pass membrane protein</topology>
    </subcellularLocation>
</comment>
<proteinExistence type="predicted"/>
<feature type="transmembrane region" description="Helical" evidence="7">
    <location>
        <begin position="159"/>
        <end position="180"/>
    </location>
</feature>
<evidence type="ECO:0000313" key="12">
    <source>
        <dbReference type="Proteomes" id="UP000254069"/>
    </source>
</evidence>
<keyword evidence="2 7" id="KW-0812">Transmembrane</keyword>
<dbReference type="Gene3D" id="1.10.287.1490">
    <property type="match status" value="1"/>
</dbReference>
<dbReference type="KEGG" id="salg:BS332_11310"/>
<evidence type="ECO:0000313" key="10">
    <source>
        <dbReference type="EMBL" id="BCV43765.1"/>
    </source>
</evidence>
<gene>
    <name evidence="11" type="ORF">NCTC10738_00802</name>
    <name evidence="10" type="ORF">TUM17379_07830</name>
</gene>
<evidence type="ECO:0000256" key="6">
    <source>
        <dbReference type="SAM" id="Coils"/>
    </source>
</evidence>
<keyword evidence="3 8" id="KW-0732">Signal</keyword>
<reference evidence="11 12" key="1">
    <citation type="submission" date="2018-06" db="EMBL/GenBank/DDBJ databases">
        <authorList>
            <consortium name="Pathogen Informatics"/>
            <person name="Doyle S."/>
        </authorList>
    </citation>
    <scope>NUCLEOTIDE SEQUENCE [LARGE SCALE GENOMIC DNA]</scope>
    <source>
        <strain evidence="11 12">NCTC10738</strain>
    </source>
</reference>
<dbReference type="AlphaFoldDB" id="A0A379Z1C6"/>
<evidence type="ECO:0000256" key="2">
    <source>
        <dbReference type="ARBA" id="ARBA00022692"/>
    </source>
</evidence>
<dbReference type="GO" id="GO:0016020">
    <property type="term" value="C:membrane"/>
    <property type="evidence" value="ECO:0007669"/>
    <property type="project" value="UniProtKB-SubCell"/>
</dbReference>
<feature type="chain" id="PRO_5041606095" evidence="8">
    <location>
        <begin position="20"/>
        <end position="192"/>
    </location>
</feature>
<accession>A0A379Z1C6</accession>
<dbReference type="InterPro" id="IPR003646">
    <property type="entry name" value="SH3-like_bac-type"/>
</dbReference>
<dbReference type="Gene3D" id="2.30.30.40">
    <property type="entry name" value="SH3 Domains"/>
    <property type="match status" value="1"/>
</dbReference>